<accession>A0A3Q7FG65</accession>
<evidence type="ECO:0000256" key="1">
    <source>
        <dbReference type="SAM" id="MobiDB-lite"/>
    </source>
</evidence>
<dbReference type="InterPro" id="IPR043502">
    <property type="entry name" value="DNA/RNA_pol_sf"/>
</dbReference>
<dbReference type="PANTHER" id="PTHR11439">
    <property type="entry name" value="GAG-POL-RELATED RETROTRANSPOSON"/>
    <property type="match status" value="1"/>
</dbReference>
<evidence type="ECO:0000313" key="3">
    <source>
        <dbReference type="Proteomes" id="UP000004994"/>
    </source>
</evidence>
<dbReference type="Gramene" id="Solyc03g042522.1.1">
    <property type="protein sequence ID" value="Solyc03g042522.1.1"/>
    <property type="gene ID" value="Solyc03g042522.1"/>
</dbReference>
<dbReference type="STRING" id="4081.A0A3Q7FG65"/>
<organism evidence="2">
    <name type="scientific">Solanum lycopersicum</name>
    <name type="common">Tomato</name>
    <name type="synonym">Lycopersicon esculentum</name>
    <dbReference type="NCBI Taxonomy" id="4081"/>
    <lineage>
        <taxon>Eukaryota</taxon>
        <taxon>Viridiplantae</taxon>
        <taxon>Streptophyta</taxon>
        <taxon>Embryophyta</taxon>
        <taxon>Tracheophyta</taxon>
        <taxon>Spermatophyta</taxon>
        <taxon>Magnoliopsida</taxon>
        <taxon>eudicotyledons</taxon>
        <taxon>Gunneridae</taxon>
        <taxon>Pentapetalae</taxon>
        <taxon>asterids</taxon>
        <taxon>lamiids</taxon>
        <taxon>Solanales</taxon>
        <taxon>Solanaceae</taxon>
        <taxon>Solanoideae</taxon>
        <taxon>Solaneae</taxon>
        <taxon>Solanum</taxon>
        <taxon>Solanum subgen. Lycopersicon</taxon>
    </lineage>
</organism>
<name>A0A3Q7FG65_SOLLC</name>
<evidence type="ECO:0000313" key="2">
    <source>
        <dbReference type="EnsemblPlants" id="Solyc03g042522.1.1"/>
    </source>
</evidence>
<dbReference type="Proteomes" id="UP000004994">
    <property type="component" value="Chromosome 3"/>
</dbReference>
<evidence type="ECO:0008006" key="4">
    <source>
        <dbReference type="Google" id="ProtNLM"/>
    </source>
</evidence>
<keyword evidence="3" id="KW-1185">Reference proteome</keyword>
<reference evidence="2" key="1">
    <citation type="journal article" date="2012" name="Nature">
        <title>The tomato genome sequence provides insights into fleshy fruit evolution.</title>
        <authorList>
            <consortium name="Tomato Genome Consortium"/>
        </authorList>
    </citation>
    <scope>NUCLEOTIDE SEQUENCE [LARGE SCALE GENOMIC DNA]</scope>
    <source>
        <strain evidence="2">cv. Heinz 1706</strain>
    </source>
</reference>
<dbReference type="InParanoid" id="A0A3Q7FG65"/>
<dbReference type="CDD" id="cd09272">
    <property type="entry name" value="RNase_HI_RT_Ty1"/>
    <property type="match status" value="1"/>
</dbReference>
<reference evidence="2" key="2">
    <citation type="submission" date="2019-01" db="UniProtKB">
        <authorList>
            <consortium name="EnsemblPlants"/>
        </authorList>
    </citation>
    <scope>IDENTIFICATION</scope>
    <source>
        <strain evidence="2">cv. Heinz 1706</strain>
    </source>
</reference>
<sequence>MMMPLPSLNKEYSMLIEIESQRKITQSVSSEQVESHAMFTARNQSVPKHKTPNLHGYPPGLERRKKGPSYGRGRNHNDKRQLHTAHNTISNDQEEFNSNREESLSNNSYSQNYNGRVNHNNYNRGLSVIQDQYSQILQMLGHTNAKGGTEGSGSQSKSAANANIVQDYASSIGNDIALIVGDKQQGWIIDSGATNHITSLPTVLEYPQQVLSDKPRRVYLPNGDNVKYTLVEIISEVGLGAAKPVSTPLDPYVRLTTKEYDDMNGKGEEDKLLEDAIIYRRLVGKLLYLNVTRPDIAFATQTLSQFLHQPKQSHFNAALRIVRYVKSQAGQGVLLSSKSSKQLKVYCDEDWGACLHTRRSVSSFMVKMGESVISWKSKKQATVSRSSAEAEYRSMASSIAEITWIVKLLKELGAKIQTPAGDDKRRLKSNFPDLGRPENRRYTFCIHWMNPAHEPLKTRMVTVPDPILKVWWRFMNNNDKMIVQKHIGYLPSLPEMNTWPDLI</sequence>
<dbReference type="PANTHER" id="PTHR11439:SF516">
    <property type="entry name" value="REVERSE TRANSCRIPTASE TY1_COPIA-TYPE DOMAIN-CONTAINING PROTEIN"/>
    <property type="match status" value="1"/>
</dbReference>
<dbReference type="AlphaFoldDB" id="A0A3Q7FG65"/>
<dbReference type="SUPFAM" id="SSF56672">
    <property type="entry name" value="DNA/RNA polymerases"/>
    <property type="match status" value="1"/>
</dbReference>
<dbReference type="EnsemblPlants" id="Solyc03g042522.1.1">
    <property type="protein sequence ID" value="Solyc03g042522.1.1"/>
    <property type="gene ID" value="Solyc03g042522.1"/>
</dbReference>
<feature type="region of interest" description="Disordered" evidence="1">
    <location>
        <begin position="46"/>
        <end position="108"/>
    </location>
</feature>
<proteinExistence type="predicted"/>
<protein>
    <recommendedName>
        <fullName evidence="4">Reverse transcriptase Ty1/copia-type domain-containing protein</fullName>
    </recommendedName>
</protein>